<dbReference type="AlphaFoldDB" id="A0A167MN91"/>
<evidence type="ECO:0000256" key="4">
    <source>
        <dbReference type="ARBA" id="ARBA00022723"/>
    </source>
</evidence>
<dbReference type="GO" id="GO:0035242">
    <property type="term" value="F:protein-arginine omega-N asymmetric methyltransferase activity"/>
    <property type="evidence" value="ECO:0007669"/>
    <property type="project" value="UniProtKB-EC"/>
</dbReference>
<keyword evidence="3" id="KW-0963">Cytoplasm</keyword>
<accession>A0A167MN91</accession>
<dbReference type="InterPro" id="IPR049482">
    <property type="entry name" value="ANM3-like_C2H2_Zf"/>
</dbReference>
<dbReference type="Pfam" id="PF21137">
    <property type="entry name" value="ANM3_C2H2_Zf"/>
    <property type="match status" value="1"/>
</dbReference>
<keyword evidence="8" id="KW-1185">Reference proteome</keyword>
<dbReference type="GO" id="GO:0046872">
    <property type="term" value="F:metal ion binding"/>
    <property type="evidence" value="ECO:0007669"/>
    <property type="project" value="UniProtKB-KW"/>
</dbReference>
<dbReference type="InParanoid" id="A0A167MN91"/>
<dbReference type="Proteomes" id="UP000077315">
    <property type="component" value="Unassembled WGS sequence"/>
</dbReference>
<reference evidence="8" key="1">
    <citation type="submission" date="2015-06" db="EMBL/GenBank/DDBJ databases">
        <title>Expansion of signal transduction pathways in fungi by whole-genome duplication.</title>
        <authorList>
            <consortium name="DOE Joint Genome Institute"/>
            <person name="Corrochano L.M."/>
            <person name="Kuo A."/>
            <person name="Marcet-Houben M."/>
            <person name="Polaino S."/>
            <person name="Salamov A."/>
            <person name="Villalobos J.M."/>
            <person name="Alvarez M.I."/>
            <person name="Avalos J."/>
            <person name="Benito E.P."/>
            <person name="Benoit I."/>
            <person name="Burger G."/>
            <person name="Camino L.P."/>
            <person name="Canovas D."/>
            <person name="Cerda-Olmedo E."/>
            <person name="Cheng J.-F."/>
            <person name="Dominguez A."/>
            <person name="Elias M."/>
            <person name="Eslava A.P."/>
            <person name="Glaser F."/>
            <person name="Grimwood J."/>
            <person name="Gutierrez G."/>
            <person name="Heitman J."/>
            <person name="Henrissat B."/>
            <person name="Iturriaga E.A."/>
            <person name="Lang B.F."/>
            <person name="Lavin J.L."/>
            <person name="Lee S."/>
            <person name="Li W."/>
            <person name="Lindquist E."/>
            <person name="Lopez-Garcia S."/>
            <person name="Luque E.M."/>
            <person name="Marcos A.T."/>
            <person name="Martin J."/>
            <person name="McCluskey K."/>
            <person name="Medina H.R."/>
            <person name="Miralles-Duran A."/>
            <person name="Miyazaki A."/>
            <person name="Munoz-Torres E."/>
            <person name="Oguiza J.A."/>
            <person name="Ohm R."/>
            <person name="Olmedo M."/>
            <person name="Orejas M."/>
            <person name="Ortiz-Castellanos L."/>
            <person name="Pisabarro A.G."/>
            <person name="Rodriguez-Romero J."/>
            <person name="Ruiz-Herrera J."/>
            <person name="Ruiz-Vazquez R."/>
            <person name="Sanz C."/>
            <person name="Schackwitz W."/>
            <person name="Schmutz J."/>
            <person name="Shahriari M."/>
            <person name="Shelest E."/>
            <person name="Silva-Franco F."/>
            <person name="Soanes D."/>
            <person name="Syed K."/>
            <person name="Tagua V.G."/>
            <person name="Talbot N.J."/>
            <person name="Thon M."/>
            <person name="De vries R.P."/>
            <person name="Wiebenga A."/>
            <person name="Yadav J.S."/>
            <person name="Braun E.L."/>
            <person name="Baker S."/>
            <person name="Garre V."/>
            <person name="Horwitz B."/>
            <person name="Torres-Martinez S."/>
            <person name="Idnurm A."/>
            <person name="Herrera-Estrella A."/>
            <person name="Gabaldon T."/>
            <person name="Grigoriev I.V."/>
        </authorList>
    </citation>
    <scope>NUCLEOTIDE SEQUENCE [LARGE SCALE GENOMIC DNA]</scope>
    <source>
        <strain evidence="8">NRRL 1555(-)</strain>
    </source>
</reference>
<dbReference type="InterPro" id="IPR040048">
    <property type="entry name" value="ZNF277"/>
</dbReference>
<proteinExistence type="predicted"/>
<dbReference type="SUPFAM" id="SSF57667">
    <property type="entry name" value="beta-beta-alpha zinc fingers"/>
    <property type="match status" value="1"/>
</dbReference>
<dbReference type="RefSeq" id="XP_018291386.1">
    <property type="nucleotide sequence ID" value="XM_018431526.1"/>
</dbReference>
<evidence type="ECO:0000256" key="5">
    <source>
        <dbReference type="ARBA" id="ARBA00022833"/>
    </source>
</evidence>
<keyword evidence="5" id="KW-0862">Zinc</keyword>
<evidence type="ECO:0000313" key="8">
    <source>
        <dbReference type="Proteomes" id="UP000077315"/>
    </source>
</evidence>
<dbReference type="GO" id="GO:0005737">
    <property type="term" value="C:cytoplasm"/>
    <property type="evidence" value="ECO:0007669"/>
    <property type="project" value="UniProtKB-SubCell"/>
</dbReference>
<evidence type="ECO:0000313" key="7">
    <source>
        <dbReference type="EMBL" id="OAD73346.1"/>
    </source>
</evidence>
<dbReference type="STRING" id="763407.A0A167MN91"/>
<sequence>MAHSQSNPVSRLAGHGNSSLYAASEYSASEIDPKEETWEDWENDDEFNEEAKCLFCTKVFEIPEEAFGHCKEHGFDFLAVKRALDLDFYKCIRMLNYIRKQVKENPELANTKEYKLTGKETFWEDDTLLQPVLEDDALLHAFEELEIIEEEEEKAKGNPVRKFNPESVDLSFIVPTTELEHSLLQLVKHSQDKAKAVEEQFNEYKAMIRRTFFEDQGEDERNARNMADPNVLLATATGNVPWNIL</sequence>
<organism evidence="7 8">
    <name type="scientific">Phycomyces blakesleeanus (strain ATCC 8743b / DSM 1359 / FGSC 10004 / NBRC 33097 / NRRL 1555)</name>
    <dbReference type="NCBI Taxonomy" id="763407"/>
    <lineage>
        <taxon>Eukaryota</taxon>
        <taxon>Fungi</taxon>
        <taxon>Fungi incertae sedis</taxon>
        <taxon>Mucoromycota</taxon>
        <taxon>Mucoromycotina</taxon>
        <taxon>Mucoromycetes</taxon>
        <taxon>Mucorales</taxon>
        <taxon>Phycomycetaceae</taxon>
        <taxon>Phycomyces</taxon>
    </lineage>
</organism>
<evidence type="ECO:0000259" key="6">
    <source>
        <dbReference type="Pfam" id="PF21137"/>
    </source>
</evidence>
<dbReference type="EMBL" id="KV440981">
    <property type="protein sequence ID" value="OAD73346.1"/>
    <property type="molecule type" value="Genomic_DNA"/>
</dbReference>
<evidence type="ECO:0000256" key="2">
    <source>
        <dbReference type="ARBA" id="ARBA00011925"/>
    </source>
</evidence>
<feature type="domain" description="Protein arginine N-methyltransferase 3-like C2H2 zinc finger" evidence="6">
    <location>
        <begin position="81"/>
        <end position="131"/>
    </location>
</feature>
<gene>
    <name evidence="7" type="ORF">PHYBLDRAFT_145743</name>
</gene>
<dbReference type="InterPro" id="IPR036236">
    <property type="entry name" value="Znf_C2H2_sf"/>
</dbReference>
<evidence type="ECO:0000256" key="3">
    <source>
        <dbReference type="ARBA" id="ARBA00022490"/>
    </source>
</evidence>
<comment type="subcellular location">
    <subcellularLocation>
        <location evidence="1">Cytoplasm</location>
    </subcellularLocation>
</comment>
<dbReference type="EC" id="2.1.1.319" evidence="2"/>
<keyword evidence="4" id="KW-0479">Metal-binding</keyword>
<dbReference type="GeneID" id="28992432"/>
<dbReference type="OrthoDB" id="7848332at2759"/>
<dbReference type="VEuPathDB" id="FungiDB:PHYBLDRAFT_145743"/>
<dbReference type="PANTHER" id="PTHR13267:SF3">
    <property type="entry name" value="ZINC FINGER PROTEIN 277"/>
    <property type="match status" value="1"/>
</dbReference>
<dbReference type="PANTHER" id="PTHR13267">
    <property type="entry name" value="ZINC FINGER PROTEIN 277"/>
    <property type="match status" value="1"/>
</dbReference>
<evidence type="ECO:0000256" key="1">
    <source>
        <dbReference type="ARBA" id="ARBA00004496"/>
    </source>
</evidence>
<name>A0A167MN91_PHYB8</name>
<protein>
    <recommendedName>
        <fullName evidence="2">type I protein arginine methyltransferase</fullName>
        <ecNumber evidence="2">2.1.1.319</ecNumber>
    </recommendedName>
</protein>